<organism evidence="1 2">
    <name type="scientific">Dreissena polymorpha</name>
    <name type="common">Zebra mussel</name>
    <name type="synonym">Mytilus polymorpha</name>
    <dbReference type="NCBI Taxonomy" id="45954"/>
    <lineage>
        <taxon>Eukaryota</taxon>
        <taxon>Metazoa</taxon>
        <taxon>Spiralia</taxon>
        <taxon>Lophotrochozoa</taxon>
        <taxon>Mollusca</taxon>
        <taxon>Bivalvia</taxon>
        <taxon>Autobranchia</taxon>
        <taxon>Heteroconchia</taxon>
        <taxon>Euheterodonta</taxon>
        <taxon>Imparidentia</taxon>
        <taxon>Neoheterodontei</taxon>
        <taxon>Myida</taxon>
        <taxon>Dreissenoidea</taxon>
        <taxon>Dreissenidae</taxon>
        <taxon>Dreissena</taxon>
    </lineage>
</organism>
<protein>
    <submittedName>
        <fullName evidence="1">Uncharacterized protein</fullName>
    </submittedName>
</protein>
<dbReference type="EMBL" id="JAIWYP010000004">
    <property type="protein sequence ID" value="KAH3832667.1"/>
    <property type="molecule type" value="Genomic_DNA"/>
</dbReference>
<evidence type="ECO:0000313" key="1">
    <source>
        <dbReference type="EMBL" id="KAH3832667.1"/>
    </source>
</evidence>
<name>A0A9D4QJB8_DREPO</name>
<dbReference type="AlphaFoldDB" id="A0A9D4QJB8"/>
<reference evidence="1" key="1">
    <citation type="journal article" date="2019" name="bioRxiv">
        <title>The Genome of the Zebra Mussel, Dreissena polymorpha: A Resource for Invasive Species Research.</title>
        <authorList>
            <person name="McCartney M.A."/>
            <person name="Auch B."/>
            <person name="Kono T."/>
            <person name="Mallez S."/>
            <person name="Zhang Y."/>
            <person name="Obille A."/>
            <person name="Becker A."/>
            <person name="Abrahante J.E."/>
            <person name="Garbe J."/>
            <person name="Badalamenti J.P."/>
            <person name="Herman A."/>
            <person name="Mangelson H."/>
            <person name="Liachko I."/>
            <person name="Sullivan S."/>
            <person name="Sone E.D."/>
            <person name="Koren S."/>
            <person name="Silverstein K.A.T."/>
            <person name="Beckman K.B."/>
            <person name="Gohl D.M."/>
        </authorList>
    </citation>
    <scope>NUCLEOTIDE SEQUENCE</scope>
    <source>
        <strain evidence="1">Duluth1</strain>
        <tissue evidence="1">Whole animal</tissue>
    </source>
</reference>
<gene>
    <name evidence="1" type="ORF">DPMN_105960</name>
</gene>
<comment type="caution">
    <text evidence="1">The sequence shown here is derived from an EMBL/GenBank/DDBJ whole genome shotgun (WGS) entry which is preliminary data.</text>
</comment>
<proteinExistence type="predicted"/>
<dbReference type="Proteomes" id="UP000828390">
    <property type="component" value="Unassembled WGS sequence"/>
</dbReference>
<reference evidence="1" key="2">
    <citation type="submission" date="2020-11" db="EMBL/GenBank/DDBJ databases">
        <authorList>
            <person name="McCartney M.A."/>
            <person name="Auch B."/>
            <person name="Kono T."/>
            <person name="Mallez S."/>
            <person name="Becker A."/>
            <person name="Gohl D.M."/>
            <person name="Silverstein K.A.T."/>
            <person name="Koren S."/>
            <person name="Bechman K.B."/>
            <person name="Herman A."/>
            <person name="Abrahante J.E."/>
            <person name="Garbe J."/>
        </authorList>
    </citation>
    <scope>NUCLEOTIDE SEQUENCE</scope>
    <source>
        <strain evidence="1">Duluth1</strain>
        <tissue evidence="1">Whole animal</tissue>
    </source>
</reference>
<sequence>MGRHGMGVITDNRERLVNFCQQNDLVIGGTLFVHKEIHKLTHPQTAGPRTRSTTS</sequence>
<keyword evidence="2" id="KW-1185">Reference proteome</keyword>
<evidence type="ECO:0000313" key="2">
    <source>
        <dbReference type="Proteomes" id="UP000828390"/>
    </source>
</evidence>
<accession>A0A9D4QJB8</accession>